<evidence type="ECO:0000256" key="1">
    <source>
        <dbReference type="SAM" id="MobiDB-lite"/>
    </source>
</evidence>
<evidence type="ECO:0000313" key="2">
    <source>
        <dbReference type="EMBL" id="KAK8885056.1"/>
    </source>
</evidence>
<feature type="region of interest" description="Disordered" evidence="1">
    <location>
        <begin position="1"/>
        <end position="33"/>
    </location>
</feature>
<comment type="caution">
    <text evidence="2">The sequence shown here is derived from an EMBL/GenBank/DDBJ whole genome shotgun (WGS) entry which is preliminary data.</text>
</comment>
<feature type="compositionally biased region" description="Polar residues" evidence="1">
    <location>
        <begin position="52"/>
        <end position="61"/>
    </location>
</feature>
<feature type="region of interest" description="Disordered" evidence="1">
    <location>
        <begin position="164"/>
        <end position="210"/>
    </location>
</feature>
<gene>
    <name evidence="2" type="ORF">M9Y10_044184</name>
</gene>
<feature type="region of interest" description="Disordered" evidence="1">
    <location>
        <begin position="46"/>
        <end position="93"/>
    </location>
</feature>
<accession>A0ABR2K1R1</accession>
<proteinExistence type="predicted"/>
<sequence length="395" mass="43607">MTFDAFCKGRKDPPPPDPGKYDIPSTIGSGPKFTLHQRHKQFDVEYAPKYNQLPSTLSKKGSTIGPRTPKSRQTDDVPGPSLYTTTIGKGRKSSMHIKHFEEKNENPGPGSYNIPSTFNGPSYSCRTGKRNTYIVDNIPVPPGTYDIPSDISKRRPMTISGREREHYKKKSHPGPIYNVQKPTGSEARKTAFPKGPREPPIPITPGPADYQQLTSVGGKTIGTRMRSRTALHQPEKNKMPYYDIGTTINPKSVTIGSRPATSYETMSPGPGYDIGTSIVPKNRTIGEKHKVHDPQEDNPAPGSYWIGEQPKKPPPIIGFPGPDDRCVINEKKEKQKPGPGYYDAQPIDMFMSTSRRGKSIAHRTYDDGRPDTAAPYHSCTSTLGGPMYSIGLRDV</sequence>
<dbReference type="EMBL" id="JAPFFF010000008">
    <property type="protein sequence ID" value="KAK8885056.1"/>
    <property type="molecule type" value="Genomic_DNA"/>
</dbReference>
<dbReference type="InterPro" id="IPR051291">
    <property type="entry name" value="CIMAP"/>
</dbReference>
<name>A0ABR2K1R1_9EUKA</name>
<keyword evidence="3" id="KW-1185">Reference proteome</keyword>
<dbReference type="InterPro" id="IPR010736">
    <property type="entry name" value="SHIPPO-rpt"/>
</dbReference>
<reference evidence="2 3" key="1">
    <citation type="submission" date="2024-04" db="EMBL/GenBank/DDBJ databases">
        <title>Tritrichomonas musculus Genome.</title>
        <authorList>
            <person name="Alves-Ferreira E."/>
            <person name="Grigg M."/>
            <person name="Lorenzi H."/>
            <person name="Galac M."/>
        </authorList>
    </citation>
    <scope>NUCLEOTIDE SEQUENCE [LARGE SCALE GENOMIC DNA]</scope>
    <source>
        <strain evidence="2 3">EAF2021</strain>
    </source>
</reference>
<dbReference type="PANTHER" id="PTHR21580">
    <property type="entry name" value="SHIPPO-1-RELATED"/>
    <property type="match status" value="1"/>
</dbReference>
<dbReference type="Proteomes" id="UP001470230">
    <property type="component" value="Unassembled WGS sequence"/>
</dbReference>
<evidence type="ECO:0000313" key="3">
    <source>
        <dbReference type="Proteomes" id="UP001470230"/>
    </source>
</evidence>
<dbReference type="Pfam" id="PF07004">
    <property type="entry name" value="SHIPPO-rpt"/>
    <property type="match status" value="3"/>
</dbReference>
<protein>
    <submittedName>
        <fullName evidence="2">Outer dense fiber protein 3-like protein 2</fullName>
    </submittedName>
</protein>
<organism evidence="2 3">
    <name type="scientific">Tritrichomonas musculus</name>
    <dbReference type="NCBI Taxonomy" id="1915356"/>
    <lineage>
        <taxon>Eukaryota</taxon>
        <taxon>Metamonada</taxon>
        <taxon>Parabasalia</taxon>
        <taxon>Tritrichomonadida</taxon>
        <taxon>Tritrichomonadidae</taxon>
        <taxon>Tritrichomonas</taxon>
    </lineage>
</organism>
<dbReference type="PANTHER" id="PTHR21580:SF28">
    <property type="entry name" value="BOREALIN N-TERMINAL DOMAIN-CONTAINING PROTEIN-RELATED"/>
    <property type="match status" value="1"/>
</dbReference>